<accession>A0A3M8AIV3</accession>
<comment type="caution">
    <text evidence="3">The sequence shown here is derived from an EMBL/GenBank/DDBJ whole genome shotgun (WGS) entry which is preliminary data.</text>
</comment>
<evidence type="ECO:0000313" key="3">
    <source>
        <dbReference type="EMBL" id="RNB51120.1"/>
    </source>
</evidence>
<keyword evidence="3" id="KW-0808">Transferase</keyword>
<dbReference type="Proteomes" id="UP000275048">
    <property type="component" value="Unassembled WGS sequence"/>
</dbReference>
<sequence length="278" mass="29838">MTDAADPAGRVGSGATVSRPVGDLDTPPASATRSAFPAGRTALILRHDSAIGLGNLGPVLEDHGYELVTVDAPHADVAALDALAPDVVVVLGGDEGAYETDTYPYLADEIALLRERIAAEAPIFGVCLGAQLLAAALDAPVYRGERKEVGWLGVDVTDAGASSPVRHARGIRFVQWHGDTFDLPEGVERLASSPAYENQAFARGDWLLAVQFHPEVTSEIHEDWLREWGDELPEYGLTVEQLRAERATCGPLAETASRSILAEYLERLEQRRAIPPIE</sequence>
<dbReference type="GO" id="GO:0016740">
    <property type="term" value="F:transferase activity"/>
    <property type="evidence" value="ECO:0007669"/>
    <property type="project" value="UniProtKB-KW"/>
</dbReference>
<dbReference type="PANTHER" id="PTHR42695:SF5">
    <property type="entry name" value="GLUTAMINE AMIDOTRANSFERASE YLR126C-RELATED"/>
    <property type="match status" value="1"/>
</dbReference>
<evidence type="ECO:0000313" key="4">
    <source>
        <dbReference type="Proteomes" id="UP000275048"/>
    </source>
</evidence>
<dbReference type="SUPFAM" id="SSF52317">
    <property type="entry name" value="Class I glutamine amidotransferase-like"/>
    <property type="match status" value="1"/>
</dbReference>
<keyword evidence="4" id="KW-1185">Reference proteome</keyword>
<dbReference type="PROSITE" id="PS51273">
    <property type="entry name" value="GATASE_TYPE_1"/>
    <property type="match status" value="1"/>
</dbReference>
<dbReference type="InterPro" id="IPR029062">
    <property type="entry name" value="Class_I_gatase-like"/>
</dbReference>
<keyword evidence="3" id="KW-0315">Glutamine amidotransferase</keyword>
<dbReference type="AlphaFoldDB" id="A0A3M8AIV3"/>
<reference evidence="3 4" key="1">
    <citation type="submission" date="2018-10" db="EMBL/GenBank/DDBJ databases">
        <title>Isolation, diversity and antibacterial activity of antinobacteria from the wheat rhizosphere soil.</title>
        <authorList>
            <person name="Sun T."/>
        </authorList>
    </citation>
    <scope>NUCLEOTIDE SEQUENCE [LARGE SCALE GENOMIC DNA]</scope>
    <source>
        <strain evidence="3 4">SJ-23</strain>
    </source>
</reference>
<dbReference type="RefSeq" id="WP_122936031.1">
    <property type="nucleotide sequence ID" value="NZ_JBHSNT010000008.1"/>
</dbReference>
<dbReference type="Pfam" id="PF00117">
    <property type="entry name" value="GATase"/>
    <property type="match status" value="1"/>
</dbReference>
<gene>
    <name evidence="3" type="ORF">EDM22_05370</name>
</gene>
<dbReference type="CDD" id="cd01741">
    <property type="entry name" value="GATase1_1"/>
    <property type="match status" value="1"/>
</dbReference>
<dbReference type="OrthoDB" id="5196541at2"/>
<evidence type="ECO:0000256" key="1">
    <source>
        <dbReference type="SAM" id="MobiDB-lite"/>
    </source>
</evidence>
<organism evidence="3 4">
    <name type="scientific">Agromyces tardus</name>
    <dbReference type="NCBI Taxonomy" id="2583849"/>
    <lineage>
        <taxon>Bacteria</taxon>
        <taxon>Bacillati</taxon>
        <taxon>Actinomycetota</taxon>
        <taxon>Actinomycetes</taxon>
        <taxon>Micrococcales</taxon>
        <taxon>Microbacteriaceae</taxon>
        <taxon>Agromyces</taxon>
    </lineage>
</organism>
<feature type="domain" description="Glutamine amidotransferase" evidence="2">
    <location>
        <begin position="65"/>
        <end position="221"/>
    </location>
</feature>
<name>A0A3M8AIV3_9MICO</name>
<protein>
    <submittedName>
        <fullName evidence="3">Glutamine amidotransferase</fullName>
    </submittedName>
</protein>
<proteinExistence type="predicted"/>
<feature type="region of interest" description="Disordered" evidence="1">
    <location>
        <begin position="1"/>
        <end position="33"/>
    </location>
</feature>
<dbReference type="GO" id="GO:0005829">
    <property type="term" value="C:cytosol"/>
    <property type="evidence" value="ECO:0007669"/>
    <property type="project" value="TreeGrafter"/>
</dbReference>
<dbReference type="PANTHER" id="PTHR42695">
    <property type="entry name" value="GLUTAMINE AMIDOTRANSFERASE YLR126C-RELATED"/>
    <property type="match status" value="1"/>
</dbReference>
<evidence type="ECO:0000259" key="2">
    <source>
        <dbReference type="Pfam" id="PF00117"/>
    </source>
</evidence>
<dbReference type="EMBL" id="RHHB01000005">
    <property type="protein sequence ID" value="RNB51120.1"/>
    <property type="molecule type" value="Genomic_DNA"/>
</dbReference>
<dbReference type="InterPro" id="IPR017926">
    <property type="entry name" value="GATASE"/>
</dbReference>
<dbReference type="Gene3D" id="3.40.50.880">
    <property type="match status" value="1"/>
</dbReference>
<dbReference type="InterPro" id="IPR044992">
    <property type="entry name" value="ChyE-like"/>
</dbReference>